<comment type="caution">
    <text evidence="1">The sequence shown here is derived from an EMBL/GenBank/DDBJ whole genome shotgun (WGS) entry which is preliminary data.</text>
</comment>
<proteinExistence type="predicted"/>
<dbReference type="RefSeq" id="XP_024354724.1">
    <property type="nucleotide sequence ID" value="XM_024490859.1"/>
</dbReference>
<dbReference type="CTD" id="36337325"/>
<evidence type="ECO:0000313" key="1">
    <source>
        <dbReference type="EMBL" id="EUB63528.1"/>
    </source>
</evidence>
<dbReference type="GeneID" id="36337325"/>
<dbReference type="Proteomes" id="UP000019149">
    <property type="component" value="Unassembled WGS sequence"/>
</dbReference>
<organism evidence="1 2">
    <name type="scientific">Echinococcus granulosus</name>
    <name type="common">Hydatid tapeworm</name>
    <dbReference type="NCBI Taxonomy" id="6210"/>
    <lineage>
        <taxon>Eukaryota</taxon>
        <taxon>Metazoa</taxon>
        <taxon>Spiralia</taxon>
        <taxon>Lophotrochozoa</taxon>
        <taxon>Platyhelminthes</taxon>
        <taxon>Cestoda</taxon>
        <taxon>Eucestoda</taxon>
        <taxon>Cyclophyllidea</taxon>
        <taxon>Taeniidae</taxon>
        <taxon>Echinococcus</taxon>
        <taxon>Echinococcus granulosus group</taxon>
    </lineage>
</organism>
<dbReference type="AlphaFoldDB" id="W6UQN7"/>
<evidence type="ECO:0000313" key="2">
    <source>
        <dbReference type="Proteomes" id="UP000019149"/>
    </source>
</evidence>
<gene>
    <name evidence="1" type="ORF">EGR_01610</name>
</gene>
<dbReference type="KEGG" id="egl:EGR_01610"/>
<name>W6UQN7_ECHGR</name>
<accession>W6UQN7</accession>
<reference evidence="1 2" key="1">
    <citation type="journal article" date="2013" name="Nat. Genet.">
        <title>The genome of the hydatid tapeworm Echinococcus granulosus.</title>
        <authorList>
            <person name="Zheng H."/>
            <person name="Zhang W."/>
            <person name="Zhang L."/>
            <person name="Zhang Z."/>
            <person name="Li J."/>
            <person name="Lu G."/>
            <person name="Zhu Y."/>
            <person name="Wang Y."/>
            <person name="Huang Y."/>
            <person name="Liu J."/>
            <person name="Kang H."/>
            <person name="Chen J."/>
            <person name="Wang L."/>
            <person name="Chen A."/>
            <person name="Yu S."/>
            <person name="Gao Z."/>
            <person name="Jin L."/>
            <person name="Gu W."/>
            <person name="Wang Z."/>
            <person name="Zhao L."/>
            <person name="Shi B."/>
            <person name="Wen H."/>
            <person name="Lin R."/>
            <person name="Jones M.K."/>
            <person name="Brejova B."/>
            <person name="Vinar T."/>
            <person name="Zhao G."/>
            <person name="McManus D.P."/>
            <person name="Chen Z."/>
            <person name="Zhou Y."/>
            <person name="Wang S."/>
        </authorList>
    </citation>
    <scope>NUCLEOTIDE SEQUENCE [LARGE SCALE GENOMIC DNA]</scope>
</reference>
<keyword evidence="2" id="KW-1185">Reference proteome</keyword>
<sequence length="102" mass="11699">MRSLNHSNIVVIKTGHFGTILGYRVEDNRESQVNLGQNRMILVNLKHRSMTENMLHYTICIPSMIKLKFQETVYKNKGQSRKSVGVTQSSHESLTTCRSISF</sequence>
<dbReference type="EMBL" id="APAU02000006">
    <property type="protein sequence ID" value="EUB63528.1"/>
    <property type="molecule type" value="Genomic_DNA"/>
</dbReference>
<protein>
    <submittedName>
        <fullName evidence="1">Uncharacterized protein</fullName>
    </submittedName>
</protein>